<comment type="caution">
    <text evidence="1">The sequence shown here is derived from an EMBL/GenBank/DDBJ whole genome shotgun (WGS) entry which is preliminary data.</text>
</comment>
<dbReference type="RefSeq" id="WP_390272215.1">
    <property type="nucleotide sequence ID" value="NZ_JBHRSA010000042.1"/>
</dbReference>
<sequence>MRQPNICIGLTEVKVMTTKSMLLCPRDIITYYHDEIRNEERAKRIVQAEKARKSGKVRLAVEEVAKGEYILIERFEYYSALLKTQPDVRVPCFVYPGTSDVERLIHILKISIPLKGTSWLFKNEHVMKLIQNHGLLERDIAKKTYYKTAIIKYYILDTRIPQNIRERALQMKAKTVLEEIARSTVIPEEVKMILYSNAIIEQGNDFRLTGKKLDYMKEFCSVCFFPDTLLKNTSDLDLERLINYLISKNFEIKEHMTSLLDSFLSHDETSYRSTQEEYVEIIH</sequence>
<protein>
    <submittedName>
        <fullName evidence="1">Uncharacterized protein</fullName>
    </submittedName>
</protein>
<evidence type="ECO:0000313" key="1">
    <source>
        <dbReference type="EMBL" id="MFC3040711.1"/>
    </source>
</evidence>
<accession>A0ABV7CWG8</accession>
<reference evidence="2" key="1">
    <citation type="journal article" date="2019" name="Int. J. Syst. Evol. Microbiol.">
        <title>The Global Catalogue of Microorganisms (GCM) 10K type strain sequencing project: providing services to taxonomists for standard genome sequencing and annotation.</title>
        <authorList>
            <consortium name="The Broad Institute Genomics Platform"/>
            <consortium name="The Broad Institute Genome Sequencing Center for Infectious Disease"/>
            <person name="Wu L."/>
            <person name="Ma J."/>
        </authorList>
    </citation>
    <scope>NUCLEOTIDE SEQUENCE [LARGE SCALE GENOMIC DNA]</scope>
    <source>
        <strain evidence="2">KCTC 13128</strain>
    </source>
</reference>
<gene>
    <name evidence="1" type="ORF">ACFOGI_10670</name>
</gene>
<keyword evidence="2" id="KW-1185">Reference proteome</keyword>
<proteinExistence type="predicted"/>
<evidence type="ECO:0000313" key="2">
    <source>
        <dbReference type="Proteomes" id="UP001595279"/>
    </source>
</evidence>
<dbReference type="Proteomes" id="UP001595279">
    <property type="component" value="Unassembled WGS sequence"/>
</dbReference>
<organism evidence="1 2">
    <name type="scientific">Virgibacillus xinjiangensis</name>
    <dbReference type="NCBI Taxonomy" id="393090"/>
    <lineage>
        <taxon>Bacteria</taxon>
        <taxon>Bacillati</taxon>
        <taxon>Bacillota</taxon>
        <taxon>Bacilli</taxon>
        <taxon>Bacillales</taxon>
        <taxon>Bacillaceae</taxon>
        <taxon>Virgibacillus</taxon>
    </lineage>
</organism>
<name>A0ABV7CWG8_9BACI</name>
<dbReference type="EMBL" id="JBHRSA010000042">
    <property type="protein sequence ID" value="MFC3040711.1"/>
    <property type="molecule type" value="Genomic_DNA"/>
</dbReference>